<accession>A0A1H1ECE8</accession>
<dbReference type="Gene3D" id="1.10.3470.10">
    <property type="entry name" value="ABC transporter involved in vitamin B12 uptake, BtuC"/>
    <property type="match status" value="1"/>
</dbReference>
<feature type="transmembrane region" description="Helical" evidence="9">
    <location>
        <begin position="223"/>
        <end position="244"/>
    </location>
</feature>
<dbReference type="STRING" id="37928.SAMN04489742_2863"/>
<dbReference type="AlphaFoldDB" id="A0A1H1ECE8"/>
<keyword evidence="6 9" id="KW-1133">Transmembrane helix</keyword>
<dbReference type="GO" id="GO:0005886">
    <property type="term" value="C:plasma membrane"/>
    <property type="evidence" value="ECO:0007669"/>
    <property type="project" value="UniProtKB-SubCell"/>
</dbReference>
<evidence type="ECO:0000256" key="5">
    <source>
        <dbReference type="ARBA" id="ARBA00022692"/>
    </source>
</evidence>
<keyword evidence="3" id="KW-0813">Transport</keyword>
<dbReference type="Proteomes" id="UP000181917">
    <property type="component" value="Unassembled WGS sequence"/>
</dbReference>
<feature type="region of interest" description="Disordered" evidence="8">
    <location>
        <begin position="1"/>
        <end position="80"/>
    </location>
</feature>
<dbReference type="InterPro" id="IPR037294">
    <property type="entry name" value="ABC_BtuC-like"/>
</dbReference>
<evidence type="ECO:0000256" key="6">
    <source>
        <dbReference type="ARBA" id="ARBA00022989"/>
    </source>
</evidence>
<dbReference type="Pfam" id="PF01032">
    <property type="entry name" value="FecCD"/>
    <property type="match status" value="1"/>
</dbReference>
<feature type="transmembrane region" description="Helical" evidence="9">
    <location>
        <begin position="348"/>
        <end position="373"/>
    </location>
</feature>
<proteinExistence type="inferred from homology"/>
<comment type="subcellular location">
    <subcellularLocation>
        <location evidence="1">Cell membrane</location>
        <topology evidence="1">Multi-pass membrane protein</topology>
    </subcellularLocation>
</comment>
<feature type="transmembrane region" description="Helical" evidence="9">
    <location>
        <begin position="138"/>
        <end position="159"/>
    </location>
</feature>
<keyword evidence="7 9" id="KW-0472">Membrane</keyword>
<evidence type="ECO:0000256" key="3">
    <source>
        <dbReference type="ARBA" id="ARBA00022448"/>
    </source>
</evidence>
<feature type="transmembrane region" description="Helical" evidence="9">
    <location>
        <begin position="385"/>
        <end position="406"/>
    </location>
</feature>
<comment type="similarity">
    <text evidence="2">Belongs to the binding-protein-dependent transport system permease family. FecCD subfamily.</text>
</comment>
<dbReference type="GO" id="GO:0033214">
    <property type="term" value="P:siderophore-iron import into cell"/>
    <property type="evidence" value="ECO:0007669"/>
    <property type="project" value="TreeGrafter"/>
</dbReference>
<feature type="transmembrane region" description="Helical" evidence="9">
    <location>
        <begin position="314"/>
        <end position="342"/>
    </location>
</feature>
<dbReference type="EMBL" id="FNKH01000002">
    <property type="protein sequence ID" value="SDQ86304.1"/>
    <property type="molecule type" value="Genomic_DNA"/>
</dbReference>
<dbReference type="PANTHER" id="PTHR30472:SF24">
    <property type="entry name" value="FERRIC ENTEROBACTIN TRANSPORT SYSTEM PERMEASE PROTEIN FEPG"/>
    <property type="match status" value="1"/>
</dbReference>
<dbReference type="InterPro" id="IPR000522">
    <property type="entry name" value="ABC_transptr_permease_BtuC"/>
</dbReference>
<keyword evidence="11" id="KW-1185">Reference proteome</keyword>
<dbReference type="SUPFAM" id="SSF81345">
    <property type="entry name" value="ABC transporter involved in vitamin B12 uptake, BtuC"/>
    <property type="match status" value="1"/>
</dbReference>
<dbReference type="GO" id="GO:0022857">
    <property type="term" value="F:transmembrane transporter activity"/>
    <property type="evidence" value="ECO:0007669"/>
    <property type="project" value="InterPro"/>
</dbReference>
<evidence type="ECO:0000313" key="10">
    <source>
        <dbReference type="EMBL" id="SDQ86304.1"/>
    </source>
</evidence>
<evidence type="ECO:0000256" key="8">
    <source>
        <dbReference type="SAM" id="MobiDB-lite"/>
    </source>
</evidence>
<gene>
    <name evidence="10" type="ORF">SAMN04489742_2863</name>
</gene>
<feature type="transmembrane region" description="Helical" evidence="9">
    <location>
        <begin position="271"/>
        <end position="288"/>
    </location>
</feature>
<sequence>MSKVLQGAGAVPDSAKRFPAAETVRTSTVPAGQHRSREVEAGSGSAGKAAGASSRGGAGSGSTGKPARPGRQRYASRHRQRRRRAVVAGLGAAVVVLFFVNVLLGSYTVTIPDFFRLLGGADIPGASFIVMENKLPRAVTGTLIGVAFGLAGAIFQTMLRNPLASPDIIGISYGASASAVAAMVIFGLTGVAVSAAAMIGALVIALLIYLVSHRSGVSGGASARLILIGIGFAAIMQAVVGYLMTRTDIRTAQGALVWLNGSLNSSNWDRAAVLAASLVLLLPAVAMLSRSLRGLEMGDDAAAGLGVRVGPARLGLVVTAVLLAAVATAAAGPVAFVAFLAGPIARRLLGGAGSLVAAAGVGAVIVLAADFAAANLIPMFLTNGTALPVGVVTGALGAPFLLWLLVTTNRVGRGG</sequence>
<reference evidence="10 11" key="1">
    <citation type="submission" date="2016-10" db="EMBL/GenBank/DDBJ databases">
        <authorList>
            <person name="de Groot N.N."/>
        </authorList>
    </citation>
    <scope>NUCLEOTIDE SEQUENCE [LARGE SCALE GENOMIC DNA]</scope>
    <source>
        <strain evidence="10 11">DSM 20117</strain>
    </source>
</reference>
<organism evidence="10 11">
    <name type="scientific">Crystallibacter crystallopoietes</name>
    <dbReference type="NCBI Taxonomy" id="37928"/>
    <lineage>
        <taxon>Bacteria</taxon>
        <taxon>Bacillati</taxon>
        <taxon>Actinomycetota</taxon>
        <taxon>Actinomycetes</taxon>
        <taxon>Micrococcales</taxon>
        <taxon>Micrococcaceae</taxon>
        <taxon>Crystallibacter</taxon>
    </lineage>
</organism>
<name>A0A1H1ECE8_9MICC</name>
<feature type="compositionally biased region" description="Low complexity" evidence="8">
    <location>
        <begin position="41"/>
        <end position="53"/>
    </location>
</feature>
<evidence type="ECO:0000256" key="2">
    <source>
        <dbReference type="ARBA" id="ARBA00007935"/>
    </source>
</evidence>
<evidence type="ECO:0000256" key="4">
    <source>
        <dbReference type="ARBA" id="ARBA00022475"/>
    </source>
</evidence>
<feature type="compositionally biased region" description="Basic residues" evidence="8">
    <location>
        <begin position="68"/>
        <end position="80"/>
    </location>
</feature>
<feature type="transmembrane region" description="Helical" evidence="9">
    <location>
        <begin position="179"/>
        <end position="211"/>
    </location>
</feature>
<keyword evidence="4" id="KW-1003">Cell membrane</keyword>
<dbReference type="CDD" id="cd06550">
    <property type="entry name" value="TM_ABC_iron-siderophores_like"/>
    <property type="match status" value="1"/>
</dbReference>
<evidence type="ECO:0000256" key="1">
    <source>
        <dbReference type="ARBA" id="ARBA00004651"/>
    </source>
</evidence>
<feature type="transmembrane region" description="Helical" evidence="9">
    <location>
        <begin position="85"/>
        <end position="108"/>
    </location>
</feature>
<protein>
    <submittedName>
        <fullName evidence="10">Iron complex transport system permease protein</fullName>
    </submittedName>
</protein>
<dbReference type="PANTHER" id="PTHR30472">
    <property type="entry name" value="FERRIC ENTEROBACTIN TRANSPORT SYSTEM PERMEASE PROTEIN"/>
    <property type="match status" value="1"/>
</dbReference>
<evidence type="ECO:0000256" key="7">
    <source>
        <dbReference type="ARBA" id="ARBA00023136"/>
    </source>
</evidence>
<keyword evidence="5 9" id="KW-0812">Transmembrane</keyword>
<evidence type="ECO:0000313" key="11">
    <source>
        <dbReference type="Proteomes" id="UP000181917"/>
    </source>
</evidence>
<evidence type="ECO:0000256" key="9">
    <source>
        <dbReference type="SAM" id="Phobius"/>
    </source>
</evidence>